<reference evidence="3" key="1">
    <citation type="journal article" date="2019" name="Int. J. Syst. Evol. Microbiol.">
        <title>The Global Catalogue of Microorganisms (GCM) 10K type strain sequencing project: providing services to taxonomists for standard genome sequencing and annotation.</title>
        <authorList>
            <consortium name="The Broad Institute Genomics Platform"/>
            <consortium name="The Broad Institute Genome Sequencing Center for Infectious Disease"/>
            <person name="Wu L."/>
            <person name="Ma J."/>
        </authorList>
    </citation>
    <scope>NUCLEOTIDE SEQUENCE [LARGE SCALE GENOMIC DNA]</scope>
    <source>
        <strain evidence="3">JCM 10367</strain>
    </source>
</reference>
<feature type="compositionally biased region" description="Low complexity" evidence="1">
    <location>
        <begin position="44"/>
        <end position="53"/>
    </location>
</feature>
<dbReference type="Proteomes" id="UP001500724">
    <property type="component" value="Unassembled WGS sequence"/>
</dbReference>
<proteinExistence type="predicted"/>
<evidence type="ECO:0000313" key="3">
    <source>
        <dbReference type="Proteomes" id="UP001500724"/>
    </source>
</evidence>
<feature type="region of interest" description="Disordered" evidence="1">
    <location>
        <begin position="44"/>
        <end position="86"/>
    </location>
</feature>
<keyword evidence="3" id="KW-1185">Reference proteome</keyword>
<gene>
    <name evidence="2" type="ORF">GCM10009535_19210</name>
</gene>
<evidence type="ECO:0000256" key="1">
    <source>
        <dbReference type="SAM" id="MobiDB-lite"/>
    </source>
</evidence>
<protein>
    <recommendedName>
        <fullName evidence="4">Secreted protein</fullName>
    </recommendedName>
</protein>
<evidence type="ECO:0008006" key="4">
    <source>
        <dbReference type="Google" id="ProtNLM"/>
    </source>
</evidence>
<name>A0ABP3SIW8_9ACTN</name>
<comment type="caution">
    <text evidence="2">The sequence shown here is derived from an EMBL/GenBank/DDBJ whole genome shotgun (WGS) entry which is preliminary data.</text>
</comment>
<sequence>MTARAVWALRTRASRGAVRWAGAAVIALLAALAVLIHHETAVAATSSTPSSATHVMPPGMAMADSRSAPEPMPGHAHESGPEQTAEPIVTAPPMSGAHGQACSGMAMQHCATASFEVVKLVPPTQSRESSGLASYGAVTAAPKIAGAADRAPPDLSVLSQLRI</sequence>
<dbReference type="EMBL" id="BAAAGU010000015">
    <property type="protein sequence ID" value="GAA0642059.1"/>
    <property type="molecule type" value="Genomic_DNA"/>
</dbReference>
<evidence type="ECO:0000313" key="2">
    <source>
        <dbReference type="EMBL" id="GAA0642059.1"/>
    </source>
</evidence>
<accession>A0ABP3SIW8</accession>
<organism evidence="2 3">
    <name type="scientific">Streptomyces thermocarboxydovorans</name>
    <dbReference type="NCBI Taxonomy" id="59298"/>
    <lineage>
        <taxon>Bacteria</taxon>
        <taxon>Bacillati</taxon>
        <taxon>Actinomycetota</taxon>
        <taxon>Actinomycetes</taxon>
        <taxon>Kitasatosporales</taxon>
        <taxon>Streptomycetaceae</taxon>
        <taxon>Streptomyces</taxon>
    </lineage>
</organism>